<keyword evidence="4" id="KW-1185">Reference proteome</keyword>
<evidence type="ECO:0000259" key="2">
    <source>
        <dbReference type="Pfam" id="PF13843"/>
    </source>
</evidence>
<proteinExistence type="predicted"/>
<reference evidence="3" key="2">
    <citation type="submission" date="2017-10" db="EMBL/GenBank/DDBJ databases">
        <title>Ladona fulva Genome sequencing and assembly.</title>
        <authorList>
            <person name="Murali S."/>
            <person name="Richards S."/>
            <person name="Bandaranaike D."/>
            <person name="Bellair M."/>
            <person name="Blankenburg K."/>
            <person name="Chao H."/>
            <person name="Dinh H."/>
            <person name="Doddapaneni H."/>
            <person name="Dugan-Rocha S."/>
            <person name="Elkadiri S."/>
            <person name="Gnanaolivu R."/>
            <person name="Hernandez B."/>
            <person name="Skinner E."/>
            <person name="Javaid M."/>
            <person name="Lee S."/>
            <person name="Li M."/>
            <person name="Ming W."/>
            <person name="Munidasa M."/>
            <person name="Muniz J."/>
            <person name="Nguyen L."/>
            <person name="Hughes D."/>
            <person name="Osuji N."/>
            <person name="Pu L.-L."/>
            <person name="Puazo M."/>
            <person name="Qu C."/>
            <person name="Quiroz J."/>
            <person name="Raj R."/>
            <person name="Weissenberger G."/>
            <person name="Xin Y."/>
            <person name="Zou X."/>
            <person name="Han Y."/>
            <person name="Worley K."/>
            <person name="Muzny D."/>
            <person name="Gibbs R."/>
        </authorList>
    </citation>
    <scope>NUCLEOTIDE SEQUENCE</scope>
    <source>
        <strain evidence="3">Sampled in the wild</strain>
    </source>
</reference>
<evidence type="ECO:0000313" key="3">
    <source>
        <dbReference type="EMBL" id="KAG8226888.1"/>
    </source>
</evidence>
<evidence type="ECO:0000313" key="4">
    <source>
        <dbReference type="Proteomes" id="UP000792457"/>
    </source>
</evidence>
<feature type="domain" description="PiggyBac transposable element-derived protein" evidence="2">
    <location>
        <begin position="98"/>
        <end position="156"/>
    </location>
</feature>
<dbReference type="AlphaFoldDB" id="A0A8K0K6H7"/>
<organism evidence="3 4">
    <name type="scientific">Ladona fulva</name>
    <name type="common">Scarce chaser dragonfly</name>
    <name type="synonym">Libellula fulva</name>
    <dbReference type="NCBI Taxonomy" id="123851"/>
    <lineage>
        <taxon>Eukaryota</taxon>
        <taxon>Metazoa</taxon>
        <taxon>Ecdysozoa</taxon>
        <taxon>Arthropoda</taxon>
        <taxon>Hexapoda</taxon>
        <taxon>Insecta</taxon>
        <taxon>Pterygota</taxon>
        <taxon>Palaeoptera</taxon>
        <taxon>Odonata</taxon>
        <taxon>Epiprocta</taxon>
        <taxon>Anisoptera</taxon>
        <taxon>Libelluloidea</taxon>
        <taxon>Libellulidae</taxon>
        <taxon>Ladona</taxon>
    </lineage>
</organism>
<comment type="caution">
    <text evidence="3">The sequence shown here is derived from an EMBL/GenBank/DDBJ whole genome shotgun (WGS) entry which is preliminary data.</text>
</comment>
<accession>A0A8K0K6H7</accession>
<name>A0A8K0K6H7_LADFU</name>
<dbReference type="Pfam" id="PF13843">
    <property type="entry name" value="DDE_Tnp_1_7"/>
    <property type="match status" value="1"/>
</dbReference>
<protein>
    <recommendedName>
        <fullName evidence="2">PiggyBac transposable element-derived protein domain-containing protein</fullName>
    </recommendedName>
</protein>
<dbReference type="InterPro" id="IPR029526">
    <property type="entry name" value="PGBD"/>
</dbReference>
<feature type="region of interest" description="Disordered" evidence="1">
    <location>
        <begin position="1"/>
        <end position="30"/>
    </location>
</feature>
<feature type="compositionally biased region" description="Basic and acidic residues" evidence="1">
    <location>
        <begin position="14"/>
        <end position="23"/>
    </location>
</feature>
<dbReference type="OrthoDB" id="6740508at2759"/>
<dbReference type="EMBL" id="KZ308301">
    <property type="protein sequence ID" value="KAG8226888.1"/>
    <property type="molecule type" value="Genomic_DNA"/>
</dbReference>
<gene>
    <name evidence="3" type="ORF">J437_LFUL005647</name>
</gene>
<sequence>MILNRSLSTKRRKGDSARKREEVAELSEQEIGTMLESFLAEDYDSGSEWEWSEGDDSEESDSGEEDPAADASPRFCTSSPIPSRSPLQGLKKLPEEHTPRDFFNLFTTDGFYDHVVKETNIQAEEIFFRNPSPRARITLWKELTVREFHIFLGLLLHILLQLDETGSMIIGGKGSSST</sequence>
<feature type="region of interest" description="Disordered" evidence="1">
    <location>
        <begin position="43"/>
        <end position="91"/>
    </location>
</feature>
<dbReference type="Proteomes" id="UP000792457">
    <property type="component" value="Unassembled WGS sequence"/>
</dbReference>
<reference evidence="3" key="1">
    <citation type="submission" date="2013-04" db="EMBL/GenBank/DDBJ databases">
        <authorList>
            <person name="Qu J."/>
            <person name="Murali S.C."/>
            <person name="Bandaranaike D."/>
            <person name="Bellair M."/>
            <person name="Blankenburg K."/>
            <person name="Chao H."/>
            <person name="Dinh H."/>
            <person name="Doddapaneni H."/>
            <person name="Downs B."/>
            <person name="Dugan-Rocha S."/>
            <person name="Elkadiri S."/>
            <person name="Gnanaolivu R.D."/>
            <person name="Hernandez B."/>
            <person name="Javaid M."/>
            <person name="Jayaseelan J.C."/>
            <person name="Lee S."/>
            <person name="Li M."/>
            <person name="Ming W."/>
            <person name="Munidasa M."/>
            <person name="Muniz J."/>
            <person name="Nguyen L."/>
            <person name="Ongeri F."/>
            <person name="Osuji N."/>
            <person name="Pu L.-L."/>
            <person name="Puazo M."/>
            <person name="Qu C."/>
            <person name="Quiroz J."/>
            <person name="Raj R."/>
            <person name="Weissenberger G."/>
            <person name="Xin Y."/>
            <person name="Zou X."/>
            <person name="Han Y."/>
            <person name="Richards S."/>
            <person name="Worley K."/>
            <person name="Muzny D."/>
            <person name="Gibbs R."/>
        </authorList>
    </citation>
    <scope>NUCLEOTIDE SEQUENCE</scope>
    <source>
        <strain evidence="3">Sampled in the wild</strain>
    </source>
</reference>
<evidence type="ECO:0000256" key="1">
    <source>
        <dbReference type="SAM" id="MobiDB-lite"/>
    </source>
</evidence>
<feature type="compositionally biased region" description="Acidic residues" evidence="1">
    <location>
        <begin position="43"/>
        <end position="68"/>
    </location>
</feature>
<feature type="compositionally biased region" description="Polar residues" evidence="1">
    <location>
        <begin position="75"/>
        <end position="86"/>
    </location>
</feature>